<dbReference type="Proteomes" id="UP001445076">
    <property type="component" value="Unassembled WGS sequence"/>
</dbReference>
<dbReference type="EMBL" id="JARKIK010000077">
    <property type="protein sequence ID" value="KAK8727099.1"/>
    <property type="molecule type" value="Genomic_DNA"/>
</dbReference>
<dbReference type="PANTHER" id="PTHR21261">
    <property type="entry name" value="BEAT PROTEIN"/>
    <property type="match status" value="1"/>
</dbReference>
<feature type="domain" description="Ig-like" evidence="2">
    <location>
        <begin position="1"/>
        <end position="110"/>
    </location>
</feature>
<dbReference type="Gene3D" id="2.60.40.10">
    <property type="entry name" value="Immunoglobulins"/>
    <property type="match status" value="2"/>
</dbReference>
<evidence type="ECO:0000313" key="4">
    <source>
        <dbReference type="Proteomes" id="UP001445076"/>
    </source>
</evidence>
<evidence type="ECO:0000259" key="2">
    <source>
        <dbReference type="PROSITE" id="PS50835"/>
    </source>
</evidence>
<evidence type="ECO:0000313" key="3">
    <source>
        <dbReference type="EMBL" id="KAK8727099.1"/>
    </source>
</evidence>
<dbReference type="InterPro" id="IPR013162">
    <property type="entry name" value="CD80_C2-set"/>
</dbReference>
<accession>A0AAW0WIA3</accession>
<comment type="caution">
    <text evidence="3">The sequence shown here is derived from an EMBL/GenBank/DDBJ whole genome shotgun (WGS) entry which is preliminary data.</text>
</comment>
<sequence>EVEVEVMRVEVPEYVRHGDDVEMSCKWDSPHKLYSVKWYLNDREFFGYKPDDDPVIQVHSLPGVNVDKELSTGELVVLKSVQLSSSGNYKCEVITEGPNFHTADKMAPMTVIHIPEEKPRIYGTKHDYHIGDTAYVTCVSAESRPPAQLTWFINDKEAPREYIVNLNSSLTEHGLTRTRLGLQFMVSREHFRNGEMKLRCSAKISSLYYKTQQHSVDGQLTYSVPVMESRDISAFSGGRSYSSGEQVQQVVLATVTLLLQLLCTSALVITTS</sequence>
<name>A0AAW0WIA3_CHEQU</name>
<organism evidence="3 4">
    <name type="scientific">Cherax quadricarinatus</name>
    <name type="common">Australian red claw crayfish</name>
    <dbReference type="NCBI Taxonomy" id="27406"/>
    <lineage>
        <taxon>Eukaryota</taxon>
        <taxon>Metazoa</taxon>
        <taxon>Ecdysozoa</taxon>
        <taxon>Arthropoda</taxon>
        <taxon>Crustacea</taxon>
        <taxon>Multicrustacea</taxon>
        <taxon>Malacostraca</taxon>
        <taxon>Eumalacostraca</taxon>
        <taxon>Eucarida</taxon>
        <taxon>Decapoda</taxon>
        <taxon>Pleocyemata</taxon>
        <taxon>Astacidea</taxon>
        <taxon>Parastacoidea</taxon>
        <taxon>Parastacidae</taxon>
        <taxon>Cherax</taxon>
    </lineage>
</organism>
<keyword evidence="4" id="KW-1185">Reference proteome</keyword>
<proteinExistence type="predicted"/>
<dbReference type="PANTHER" id="PTHR21261:SF15">
    <property type="entry name" value="BEATEN PATH IIIA, ISOFORM D-RELATED"/>
    <property type="match status" value="1"/>
</dbReference>
<dbReference type="InterPro" id="IPR036179">
    <property type="entry name" value="Ig-like_dom_sf"/>
</dbReference>
<dbReference type="InterPro" id="IPR013783">
    <property type="entry name" value="Ig-like_fold"/>
</dbReference>
<reference evidence="3 4" key="1">
    <citation type="journal article" date="2024" name="BMC Genomics">
        <title>Genome assembly of redclaw crayfish (Cherax quadricarinatus) provides insights into its immune adaptation and hypoxia tolerance.</title>
        <authorList>
            <person name="Liu Z."/>
            <person name="Zheng J."/>
            <person name="Li H."/>
            <person name="Fang K."/>
            <person name="Wang S."/>
            <person name="He J."/>
            <person name="Zhou D."/>
            <person name="Weng S."/>
            <person name="Chi M."/>
            <person name="Gu Z."/>
            <person name="He J."/>
            <person name="Li F."/>
            <person name="Wang M."/>
        </authorList>
    </citation>
    <scope>NUCLEOTIDE SEQUENCE [LARGE SCALE GENOMIC DNA]</scope>
    <source>
        <strain evidence="3">ZL_2023a</strain>
    </source>
</reference>
<dbReference type="AlphaFoldDB" id="A0AAW0WIA3"/>
<dbReference type="SUPFAM" id="SSF48726">
    <property type="entry name" value="Immunoglobulin"/>
    <property type="match status" value="2"/>
</dbReference>
<keyword evidence="1" id="KW-1015">Disulfide bond</keyword>
<feature type="non-terminal residue" evidence="3">
    <location>
        <position position="1"/>
    </location>
</feature>
<dbReference type="PROSITE" id="PS50835">
    <property type="entry name" value="IG_LIKE"/>
    <property type="match status" value="1"/>
</dbReference>
<dbReference type="InterPro" id="IPR007110">
    <property type="entry name" value="Ig-like_dom"/>
</dbReference>
<gene>
    <name evidence="3" type="ORF">OTU49_009943</name>
</gene>
<evidence type="ECO:0000256" key="1">
    <source>
        <dbReference type="ARBA" id="ARBA00023157"/>
    </source>
</evidence>
<dbReference type="Pfam" id="PF08205">
    <property type="entry name" value="C2-set_2"/>
    <property type="match status" value="1"/>
</dbReference>
<protein>
    <recommendedName>
        <fullName evidence="2">Ig-like domain-containing protein</fullName>
    </recommendedName>
</protein>
<dbReference type="FunFam" id="2.60.40.10:FF:000437">
    <property type="entry name" value="Beat-IIIc, isoform A"/>
    <property type="match status" value="1"/>
</dbReference>